<evidence type="ECO:0000313" key="6">
    <source>
        <dbReference type="EMBL" id="RGL94880.1"/>
    </source>
</evidence>
<proteinExistence type="predicted"/>
<dbReference type="EMBL" id="CYZE01000017">
    <property type="protein sequence ID" value="CUP08549.1"/>
    <property type="molecule type" value="Genomic_DNA"/>
</dbReference>
<evidence type="ECO:0000313" key="8">
    <source>
        <dbReference type="Proteomes" id="UP000261023"/>
    </source>
</evidence>
<dbReference type="AlphaFoldDB" id="A0A174XCG6"/>
<dbReference type="Proteomes" id="UP001055091">
    <property type="component" value="Unassembled WGS sequence"/>
</dbReference>
<dbReference type="EMBL" id="WNME01000012">
    <property type="protein sequence ID" value="MUB65010.1"/>
    <property type="molecule type" value="Genomic_DNA"/>
</dbReference>
<evidence type="ECO:0000313" key="11">
    <source>
        <dbReference type="Proteomes" id="UP000434223"/>
    </source>
</evidence>
<evidence type="ECO:0000313" key="2">
    <source>
        <dbReference type="EMBL" id="GKH01816.1"/>
    </source>
</evidence>
<protein>
    <submittedName>
        <fullName evidence="5">Sporulation protein YabP</fullName>
    </submittedName>
</protein>
<dbReference type="GeneID" id="93152647"/>
<dbReference type="RefSeq" id="WP_002605177.1">
    <property type="nucleotide sequence ID" value="NZ_BQNJ01000001.1"/>
</dbReference>
<gene>
    <name evidence="5" type="primary">yabP</name>
    <name evidence="2" type="ORF">CE91St55_37970</name>
    <name evidence="4" type="ORF">DWX31_16885</name>
    <name evidence="6" type="ORF">DXC39_28485</name>
    <name evidence="5" type="ORF">DXD79_25860</name>
    <name evidence="1" type="ORF">ERS852407_04930</name>
    <name evidence="3" type="ORF">GNE07_18460</name>
</gene>
<evidence type="ECO:0000313" key="5">
    <source>
        <dbReference type="EMBL" id="RGI98468.1"/>
    </source>
</evidence>
<dbReference type="PIRSF" id="PIRSF011576">
    <property type="entry name" value="YabP"/>
    <property type="match status" value="1"/>
</dbReference>
<evidence type="ECO:0000313" key="4">
    <source>
        <dbReference type="EMBL" id="RGD69276.1"/>
    </source>
</evidence>
<dbReference type="Proteomes" id="UP000095651">
    <property type="component" value="Unassembled WGS sequence"/>
</dbReference>
<sequence length="94" mass="10491">MEEKMNIRPHKLTLENRGAGTVTGIREVVSFDENQVVLDTDLGLLTVKGKDLHVSRLTLEKGEVDLDGTIDSLNYSSNEALRKSGESLFTRLFK</sequence>
<evidence type="ECO:0000313" key="10">
    <source>
        <dbReference type="Proteomes" id="UP000263014"/>
    </source>
</evidence>
<dbReference type="InterPro" id="IPR038705">
    <property type="entry name" value="YabP_sf"/>
</dbReference>
<dbReference type="InterPro" id="IPR022476">
    <property type="entry name" value="Spore_YabP/YqfC"/>
</dbReference>
<dbReference type="GO" id="GO:0030435">
    <property type="term" value="P:sporulation resulting in formation of a cellular spore"/>
    <property type="evidence" value="ECO:0007669"/>
    <property type="project" value="InterPro"/>
</dbReference>
<evidence type="ECO:0000313" key="9">
    <source>
        <dbReference type="Proteomes" id="UP000261257"/>
    </source>
</evidence>
<dbReference type="InterPro" id="IPR012504">
    <property type="entry name" value="Spore_YabP"/>
</dbReference>
<dbReference type="Pfam" id="PF07873">
    <property type="entry name" value="YabP"/>
    <property type="match status" value="1"/>
</dbReference>
<name>A0A174XCG6_9FIRM</name>
<dbReference type="NCBIfam" id="TIGR02892">
    <property type="entry name" value="spore_yabP"/>
    <property type="match status" value="1"/>
</dbReference>
<accession>A0A174XCG6</accession>
<dbReference type="Proteomes" id="UP000434223">
    <property type="component" value="Unassembled WGS sequence"/>
</dbReference>
<dbReference type="OrthoDB" id="9795125at2"/>
<dbReference type="STRING" id="154046.ERS852407_04930"/>
<dbReference type="Proteomes" id="UP000263014">
    <property type="component" value="Unassembled WGS sequence"/>
</dbReference>
<reference evidence="1 7" key="1">
    <citation type="submission" date="2015-09" db="EMBL/GenBank/DDBJ databases">
        <authorList>
            <consortium name="Pathogen Informatics"/>
        </authorList>
    </citation>
    <scope>NUCLEOTIDE SEQUENCE [LARGE SCALE GENOMIC DNA]</scope>
    <source>
        <strain evidence="1 7">2789STDY5608850</strain>
    </source>
</reference>
<reference evidence="8 9" key="2">
    <citation type="submission" date="2018-08" db="EMBL/GenBank/DDBJ databases">
        <title>A genome reference for cultivated species of the human gut microbiota.</title>
        <authorList>
            <person name="Zou Y."/>
            <person name="Xue W."/>
            <person name="Luo G."/>
        </authorList>
    </citation>
    <scope>NUCLEOTIDE SEQUENCE [LARGE SCALE GENOMIC DNA]</scope>
    <source>
        <strain evidence="4 8">AF19-13AC</strain>
        <strain evidence="6 9">TF05-11AC</strain>
        <strain evidence="5 10">TM09-12</strain>
    </source>
</reference>
<evidence type="ECO:0000313" key="7">
    <source>
        <dbReference type="Proteomes" id="UP000095651"/>
    </source>
</evidence>
<dbReference type="EMBL" id="QTJW01000011">
    <property type="protein sequence ID" value="RGD69276.1"/>
    <property type="molecule type" value="Genomic_DNA"/>
</dbReference>
<evidence type="ECO:0000313" key="1">
    <source>
        <dbReference type="EMBL" id="CUP08549.1"/>
    </source>
</evidence>
<evidence type="ECO:0000313" key="3">
    <source>
        <dbReference type="EMBL" id="MUB65010.1"/>
    </source>
</evidence>
<dbReference type="Proteomes" id="UP000261023">
    <property type="component" value="Unassembled WGS sequence"/>
</dbReference>
<dbReference type="EMBL" id="QSSQ01000048">
    <property type="protein sequence ID" value="RGL94880.1"/>
    <property type="molecule type" value="Genomic_DNA"/>
</dbReference>
<reference evidence="3 11" key="3">
    <citation type="submission" date="2019-09" db="EMBL/GenBank/DDBJ databases">
        <title>Draft genome sequencing of Hungatella hathewayi 123Y-2.</title>
        <authorList>
            <person name="Lv Q."/>
            <person name="Li S."/>
        </authorList>
    </citation>
    <scope>NUCLEOTIDE SEQUENCE [LARGE SCALE GENOMIC DNA]</scope>
    <source>
        <strain evidence="3 11">123Y-2</strain>
    </source>
</reference>
<dbReference type="EMBL" id="BQNJ01000001">
    <property type="protein sequence ID" value="GKH01816.1"/>
    <property type="molecule type" value="Genomic_DNA"/>
</dbReference>
<dbReference type="Gene3D" id="2.60.40.2000">
    <property type="match status" value="1"/>
</dbReference>
<reference evidence="2" key="4">
    <citation type="submission" date="2022-01" db="EMBL/GenBank/DDBJ databases">
        <title>Novel bile acid biosynthetic pathways are enriched in the microbiome of centenarians.</title>
        <authorList>
            <person name="Sato Y."/>
            <person name="Atarashi K."/>
            <person name="Plichta R.D."/>
            <person name="Arai Y."/>
            <person name="Sasajima S."/>
            <person name="Kearney M.S."/>
            <person name="Suda W."/>
            <person name="Takeshita K."/>
            <person name="Sasaki T."/>
            <person name="Okamoto S."/>
            <person name="Skelly N.A."/>
            <person name="Okamura Y."/>
            <person name="Vlamakis H."/>
            <person name="Li Y."/>
            <person name="Tanoue T."/>
            <person name="Takei H."/>
            <person name="Nittono H."/>
            <person name="Narushima S."/>
            <person name="Irie J."/>
            <person name="Itoh H."/>
            <person name="Moriya K."/>
            <person name="Sugiura Y."/>
            <person name="Suematsu M."/>
            <person name="Moritoki N."/>
            <person name="Shibata S."/>
            <person name="Littman R.D."/>
            <person name="Fischbach A.M."/>
            <person name="Uwamino Y."/>
            <person name="Inoue T."/>
            <person name="Honda A."/>
            <person name="Hattori M."/>
            <person name="Murai T."/>
            <person name="Xavier J.R."/>
            <person name="Hirose N."/>
            <person name="Honda K."/>
        </authorList>
    </citation>
    <scope>NUCLEOTIDE SEQUENCE</scope>
    <source>
        <strain evidence="2">CE91-St55</strain>
    </source>
</reference>
<dbReference type="GeneID" id="86065145"/>
<organism evidence="5 10">
    <name type="scientific">Hungatella hathewayi</name>
    <dbReference type="NCBI Taxonomy" id="154046"/>
    <lineage>
        <taxon>Bacteria</taxon>
        <taxon>Bacillati</taxon>
        <taxon>Bacillota</taxon>
        <taxon>Clostridia</taxon>
        <taxon>Lachnospirales</taxon>
        <taxon>Lachnospiraceae</taxon>
        <taxon>Hungatella</taxon>
    </lineage>
</organism>
<dbReference type="EMBL" id="QSON01000016">
    <property type="protein sequence ID" value="RGI98468.1"/>
    <property type="molecule type" value="Genomic_DNA"/>
</dbReference>
<dbReference type="Proteomes" id="UP000261257">
    <property type="component" value="Unassembled WGS sequence"/>
</dbReference>